<name>A0A383RFD2_PAEAL</name>
<dbReference type="EMBL" id="LS992241">
    <property type="protein sequence ID" value="SYX84996.1"/>
    <property type="molecule type" value="Genomic_DNA"/>
</dbReference>
<dbReference type="EC" id="1.14.14.18" evidence="2"/>
<dbReference type="PROSITE" id="PS51725">
    <property type="entry name" value="ABM"/>
    <property type="match status" value="1"/>
</dbReference>
<gene>
    <name evidence="2" type="ORF">PBLR_13418</name>
</gene>
<sequence>MDFTCTLFVIWGEWGLFQGYERRSFYGMHHAMKGDRDMFIETKTIQVKEGTSQLVVDRFSGEGIIEKSEGFIDLSICVKKVSRGDEEVVILIRWESEEAWKKWETSEAHIEGHRQSRGKPKPEHILGSQHAVYEVKGIKTFVKA</sequence>
<dbReference type="InterPro" id="IPR011008">
    <property type="entry name" value="Dimeric_a/b-barrel"/>
</dbReference>
<dbReference type="Gene3D" id="3.30.70.100">
    <property type="match status" value="1"/>
</dbReference>
<accession>A0A383RFD2</accession>
<dbReference type="SUPFAM" id="SSF54909">
    <property type="entry name" value="Dimeric alpha+beta barrel"/>
    <property type="match status" value="1"/>
</dbReference>
<feature type="domain" description="ABM" evidence="1">
    <location>
        <begin position="39"/>
        <end position="135"/>
    </location>
</feature>
<dbReference type="InterPro" id="IPR050404">
    <property type="entry name" value="Heme-degrading_MO"/>
</dbReference>
<reference evidence="3" key="1">
    <citation type="submission" date="2018-08" db="EMBL/GenBank/DDBJ databases">
        <authorList>
            <person name="Chevrot R."/>
        </authorList>
    </citation>
    <scope>NUCLEOTIDE SEQUENCE [LARGE SCALE GENOMIC DNA]</scope>
</reference>
<evidence type="ECO:0000313" key="2">
    <source>
        <dbReference type="EMBL" id="SYX84996.1"/>
    </source>
</evidence>
<dbReference type="Proteomes" id="UP000304148">
    <property type="component" value="Chromosome"/>
</dbReference>
<dbReference type="PANTHER" id="PTHR34474:SF1">
    <property type="entry name" value="HEME-DEGRADING MONOOXYGENASE HMOA"/>
    <property type="match status" value="1"/>
</dbReference>
<keyword evidence="2" id="KW-0503">Monooxygenase</keyword>
<evidence type="ECO:0000259" key="1">
    <source>
        <dbReference type="PROSITE" id="PS51725"/>
    </source>
</evidence>
<organism evidence="2 3">
    <name type="scientific">Paenibacillus alvei</name>
    <name type="common">Bacillus alvei</name>
    <dbReference type="NCBI Taxonomy" id="44250"/>
    <lineage>
        <taxon>Bacteria</taxon>
        <taxon>Bacillati</taxon>
        <taxon>Bacillota</taxon>
        <taxon>Bacilli</taxon>
        <taxon>Bacillales</taxon>
        <taxon>Paenibacillaceae</taxon>
        <taxon>Paenibacillus</taxon>
    </lineage>
</organism>
<dbReference type="PANTHER" id="PTHR34474">
    <property type="entry name" value="SIGNAL TRANSDUCTION PROTEIN TRAP"/>
    <property type="match status" value="1"/>
</dbReference>
<keyword evidence="2" id="KW-0560">Oxidoreductase</keyword>
<protein>
    <submittedName>
        <fullName evidence="2">Heme-degrading monooxygenase (Modular protein)</fullName>
        <ecNumber evidence="2">1.14.14.18</ecNumber>
    </submittedName>
</protein>
<dbReference type="Pfam" id="PF03992">
    <property type="entry name" value="ABM"/>
    <property type="match status" value="1"/>
</dbReference>
<dbReference type="GO" id="GO:0004392">
    <property type="term" value="F:heme oxygenase (decyclizing) activity"/>
    <property type="evidence" value="ECO:0007669"/>
    <property type="project" value="UniProtKB-EC"/>
</dbReference>
<dbReference type="InterPro" id="IPR007138">
    <property type="entry name" value="ABM_dom"/>
</dbReference>
<evidence type="ECO:0000313" key="3">
    <source>
        <dbReference type="Proteomes" id="UP000304148"/>
    </source>
</evidence>
<dbReference type="AlphaFoldDB" id="A0A383RFD2"/>
<proteinExistence type="predicted"/>